<organism evidence="3 4">
    <name type="scientific">Bacillus salipaludis</name>
    <dbReference type="NCBI Taxonomy" id="2547811"/>
    <lineage>
        <taxon>Bacteria</taxon>
        <taxon>Bacillati</taxon>
        <taxon>Bacillota</taxon>
        <taxon>Bacilli</taxon>
        <taxon>Bacillales</taxon>
        <taxon>Bacillaceae</taxon>
        <taxon>Bacillus</taxon>
    </lineage>
</organism>
<keyword evidence="2" id="KW-0677">Repeat</keyword>
<keyword evidence="4" id="KW-1185">Reference proteome</keyword>
<dbReference type="SUPFAM" id="SSF117281">
    <property type="entry name" value="Kelch motif"/>
    <property type="match status" value="1"/>
</dbReference>
<evidence type="ECO:0000313" key="3">
    <source>
        <dbReference type="EMBL" id="MDQ6594927.1"/>
    </source>
</evidence>
<dbReference type="InterPro" id="IPR019937">
    <property type="entry name" value="Cycl-permuted_mutarotase"/>
</dbReference>
<dbReference type="AlphaFoldDB" id="A0AA90TA58"/>
<gene>
    <name evidence="3" type="ORF">RCG21_00425</name>
</gene>
<accession>A0AA90TA58</accession>
<evidence type="ECO:0000256" key="2">
    <source>
        <dbReference type="ARBA" id="ARBA00022737"/>
    </source>
</evidence>
<dbReference type="NCBIfam" id="TIGR03548">
    <property type="entry name" value="mutarot_permut"/>
    <property type="match status" value="1"/>
</dbReference>
<dbReference type="RefSeq" id="WP_308912671.1">
    <property type="nucleotide sequence ID" value="NZ_JAVGVR010000001.1"/>
</dbReference>
<dbReference type="InterPro" id="IPR015915">
    <property type="entry name" value="Kelch-typ_b-propeller"/>
</dbReference>
<comment type="caution">
    <text evidence="3">The sequence shown here is derived from an EMBL/GenBank/DDBJ whole genome shotgun (WGS) entry which is preliminary data.</text>
</comment>
<dbReference type="PANTHER" id="PTHR46228">
    <property type="entry name" value="KELCH DOMAIN-CONTAINING PROTEIN"/>
    <property type="match status" value="1"/>
</dbReference>
<dbReference type="Pfam" id="PF24996">
    <property type="entry name" value="NANM"/>
    <property type="match status" value="2"/>
</dbReference>
<dbReference type="EMBL" id="JAVGVR010000001">
    <property type="protein sequence ID" value="MDQ6594927.1"/>
    <property type="molecule type" value="Genomic_DNA"/>
</dbReference>
<evidence type="ECO:0000313" key="4">
    <source>
        <dbReference type="Proteomes" id="UP001178888"/>
    </source>
</evidence>
<dbReference type="Proteomes" id="UP001178888">
    <property type="component" value="Unassembled WGS sequence"/>
</dbReference>
<name>A0AA90TA58_9BACI</name>
<reference evidence="3" key="1">
    <citation type="submission" date="2023-08" db="EMBL/GenBank/DDBJ databases">
        <title>Nitrogen cycling bacteria in agricultural field soils.</title>
        <authorList>
            <person name="Jang J."/>
        </authorList>
    </citation>
    <scope>NUCLEOTIDE SEQUENCE</scope>
    <source>
        <strain evidence="3">PS3-36</strain>
    </source>
</reference>
<protein>
    <submittedName>
        <fullName evidence="3">Cyclically-permuted mutarotase family protein</fullName>
    </submittedName>
</protein>
<dbReference type="Gene3D" id="2.120.10.80">
    <property type="entry name" value="Kelch-type beta propeller"/>
    <property type="match status" value="1"/>
</dbReference>
<evidence type="ECO:0000256" key="1">
    <source>
        <dbReference type="ARBA" id="ARBA00022441"/>
    </source>
</evidence>
<dbReference type="InterPro" id="IPR056734">
    <property type="entry name" value="NANM"/>
</dbReference>
<sequence length="381" mass="41787">MKKFLIAGMTSMLVLGSYVGIKANASESAKSVDRITWEYGGELEAQKGFDKNIGTAGVLAGSYKKNLIIGGGANFPFESVLNGGAKKYYSDIYVLKNEDHQLKMVEHTNLDHEIGYGTSITTDQGVYYIGGSPEKEYADDITLLTLDSHKKLKVKKIGDLPFTISDGIAVQKDGKLYIGLGKQSGKDSNKLYEYDLKTSKTKELASIPGESARNQSVAQLLNGNLYVFSGGGSVAYTDGYKYDIEKNSWSKVSSVKVDGKEISLLGANSVKLNRDEMMVIGGFNKEIYDNAVKNLGSLTGEELAAFRTKYFNADPYEFHWNKEILIYNAKKDTWRSIGKVPFDAPCGEGLVLMNKNIFSINGEIKPGVRTNAIYSGTLLNH</sequence>
<keyword evidence="1" id="KW-0880">Kelch repeat</keyword>
<proteinExistence type="predicted"/>
<dbReference type="PANTHER" id="PTHR46228:SF2">
    <property type="entry name" value="KELCH REPEAT PROTEIN (AFU_ORTHOLOGUE AFUA_4G14350)"/>
    <property type="match status" value="1"/>
</dbReference>